<dbReference type="Gene3D" id="3.10.620.30">
    <property type="match status" value="1"/>
</dbReference>
<dbReference type="InterPro" id="IPR038765">
    <property type="entry name" value="Papain-like_cys_pep_sf"/>
</dbReference>
<evidence type="ECO:0000313" key="3">
    <source>
        <dbReference type="EMBL" id="KIA93710.1"/>
    </source>
</evidence>
<reference evidence="3 4" key="1">
    <citation type="submission" date="2014-10" db="EMBL/GenBank/DDBJ databases">
        <title>Pedobacter Kyungheensis.</title>
        <authorList>
            <person name="Anderson B.M."/>
            <person name="Newman J.D."/>
        </authorList>
    </citation>
    <scope>NUCLEOTIDE SEQUENCE [LARGE SCALE GENOMIC DNA]</scope>
    <source>
        <strain evidence="3 4">KACC 16221</strain>
    </source>
</reference>
<feature type="domain" description="DUF3857" evidence="2">
    <location>
        <begin position="56"/>
        <end position="213"/>
    </location>
</feature>
<dbReference type="Proteomes" id="UP000031246">
    <property type="component" value="Unassembled WGS sequence"/>
</dbReference>
<comment type="caution">
    <text evidence="3">The sequence shown here is derived from an EMBL/GenBank/DDBJ whole genome shotgun (WGS) entry which is preliminary data.</text>
</comment>
<evidence type="ECO:0000313" key="4">
    <source>
        <dbReference type="Proteomes" id="UP000031246"/>
    </source>
</evidence>
<organism evidence="3 4">
    <name type="scientific">Pedobacter kyungheensis</name>
    <dbReference type="NCBI Taxonomy" id="1069985"/>
    <lineage>
        <taxon>Bacteria</taxon>
        <taxon>Pseudomonadati</taxon>
        <taxon>Bacteroidota</taxon>
        <taxon>Sphingobacteriia</taxon>
        <taxon>Sphingobacteriales</taxon>
        <taxon>Sphingobacteriaceae</taxon>
        <taxon>Pedobacter</taxon>
    </lineage>
</organism>
<protein>
    <recommendedName>
        <fullName evidence="2">DUF3857 domain-containing protein</fullName>
    </recommendedName>
</protein>
<dbReference type="InterPro" id="IPR024618">
    <property type="entry name" value="DUF3857"/>
</dbReference>
<dbReference type="Gene3D" id="2.60.40.3140">
    <property type="match status" value="1"/>
</dbReference>
<keyword evidence="1" id="KW-0732">Signal</keyword>
<gene>
    <name evidence="3" type="ORF">OC25_11715</name>
</gene>
<dbReference type="Pfam" id="PF12969">
    <property type="entry name" value="DUF3857"/>
    <property type="match status" value="1"/>
</dbReference>
<proteinExistence type="predicted"/>
<feature type="chain" id="PRO_5002148597" description="DUF3857 domain-containing protein" evidence="1">
    <location>
        <begin position="20"/>
        <end position="631"/>
    </location>
</feature>
<name>A0A0C1DIK5_9SPHI</name>
<dbReference type="Gene3D" id="2.60.120.1130">
    <property type="match status" value="1"/>
</dbReference>
<accession>A0A0C1DIK5</accession>
<dbReference type="RefSeq" id="WP_039476117.1">
    <property type="nucleotide sequence ID" value="NZ_JSYN01000013.1"/>
</dbReference>
<dbReference type="EMBL" id="JSYN01000013">
    <property type="protein sequence ID" value="KIA93710.1"/>
    <property type="molecule type" value="Genomic_DNA"/>
</dbReference>
<dbReference type="SUPFAM" id="SSF54001">
    <property type="entry name" value="Cysteine proteinases"/>
    <property type="match status" value="1"/>
</dbReference>
<evidence type="ECO:0000259" key="2">
    <source>
        <dbReference type="Pfam" id="PF12969"/>
    </source>
</evidence>
<evidence type="ECO:0000256" key="1">
    <source>
        <dbReference type="SAM" id="SignalP"/>
    </source>
</evidence>
<feature type="signal peptide" evidence="1">
    <location>
        <begin position="1"/>
        <end position="19"/>
    </location>
</feature>
<sequence length="631" mass="71462">MKRYLSLAVAFLSISTAFAQTNYDVAKIADNLKKDAVAVIRNEDSFFDVKGPGAAKMDYKIAITILNKAGDDFAEMAEVYDKFSNIYNIKATLYDAAGKKIKDYKSSDIKDQSLISDFSIFEDNRLKLLKFVSISYPYTIEYSYSQDYNGLLYFPSWRDLKTFGISVEQSAYTIQKAKNYQMRYLTSSNLKTDSATIGEKVQYKWKSTNVPAIVHEPMSTGIDNISAWVKASPNQFEYDGSTGNFNNWKNFGSWLYTLNQGGNKLPDATKLMVQNLIKDAKTPKEKMRILYNHLQQNTRYVSVQLGIGGFRPILAEKVAQVNYGDCKALSNYMKALLNEAGIASNLIVIGNDMPSLNPNYSSMGQANHMILCVPLPKDTTFLECTSQHTPMGFIGYGNADRNVLIVTEDGGKIIHTPAYVAKENYQIRKTKIVLAEDGTASSEIRTTYGNAQFEENLSMTLMEPVEARKRIIESSKIPVAELINYKYAQADKTIPVLTEEINFKTNPILTKGGDKLFLVINQVNRKENVPLKVENRKTFFAVPFSYNDEDEINYTLPKGYTVEFIPKDITITSEFGSYTAKFSVKDNMIVYNRTQIMNDKKYPPEKYAEYVDFYKKIYQADKQKAILAKTL</sequence>
<keyword evidence="4" id="KW-1185">Reference proteome</keyword>
<dbReference type="AlphaFoldDB" id="A0A0C1DIK5"/>